<organism evidence="11 12">
    <name type="scientific">Ranitomeya imitator</name>
    <name type="common">mimic poison frog</name>
    <dbReference type="NCBI Taxonomy" id="111125"/>
    <lineage>
        <taxon>Eukaryota</taxon>
        <taxon>Metazoa</taxon>
        <taxon>Chordata</taxon>
        <taxon>Craniata</taxon>
        <taxon>Vertebrata</taxon>
        <taxon>Euteleostomi</taxon>
        <taxon>Amphibia</taxon>
        <taxon>Batrachia</taxon>
        <taxon>Anura</taxon>
        <taxon>Neobatrachia</taxon>
        <taxon>Hyloidea</taxon>
        <taxon>Dendrobatidae</taxon>
        <taxon>Dendrobatinae</taxon>
        <taxon>Ranitomeya</taxon>
    </lineage>
</organism>
<feature type="non-terminal residue" evidence="11">
    <location>
        <position position="1"/>
    </location>
</feature>
<keyword evidence="3" id="KW-0597">Phosphoprotein</keyword>
<dbReference type="Gene3D" id="1.20.900.10">
    <property type="entry name" value="Dbl homology (DH) domain"/>
    <property type="match status" value="1"/>
</dbReference>
<accession>A0ABN9KYS2</accession>
<dbReference type="Gene3D" id="2.30.29.30">
    <property type="entry name" value="Pleckstrin-homology domain (PH domain)/Phosphotyrosine-binding domain (PTB)"/>
    <property type="match status" value="1"/>
</dbReference>
<dbReference type="CDD" id="cd00160">
    <property type="entry name" value="RhoGEF"/>
    <property type="match status" value="1"/>
</dbReference>
<evidence type="ECO:0000256" key="3">
    <source>
        <dbReference type="ARBA" id="ARBA00022553"/>
    </source>
</evidence>
<dbReference type="PANTHER" id="PTHR13944:SF22">
    <property type="entry name" value="RHO GUANINE NUCLEOTIDE EXCHANGE FACTOR 28"/>
    <property type="match status" value="1"/>
</dbReference>
<keyword evidence="5" id="KW-0479">Metal-binding</keyword>
<keyword evidence="5" id="KW-0863">Zinc-finger</keyword>
<dbReference type="PROSITE" id="PS50003">
    <property type="entry name" value="PH_DOMAIN"/>
    <property type="match status" value="1"/>
</dbReference>
<dbReference type="EMBL" id="CAUEEQ010003503">
    <property type="protein sequence ID" value="CAJ0925415.1"/>
    <property type="molecule type" value="Genomic_DNA"/>
</dbReference>
<name>A0ABN9KYS2_9NEOB</name>
<dbReference type="SMART" id="SM00233">
    <property type="entry name" value="PH"/>
    <property type="match status" value="1"/>
</dbReference>
<feature type="domain" description="PH" evidence="9">
    <location>
        <begin position="315"/>
        <end position="417"/>
    </location>
</feature>
<dbReference type="PROSITE" id="PS50010">
    <property type="entry name" value="DH_2"/>
    <property type="match status" value="1"/>
</dbReference>
<evidence type="ECO:0000256" key="8">
    <source>
        <dbReference type="SAM" id="MobiDB-lite"/>
    </source>
</evidence>
<dbReference type="Proteomes" id="UP001176940">
    <property type="component" value="Unassembled WGS sequence"/>
</dbReference>
<evidence type="ECO:0000256" key="7">
    <source>
        <dbReference type="SAM" id="Coils"/>
    </source>
</evidence>
<reference evidence="11" key="1">
    <citation type="submission" date="2023-07" db="EMBL/GenBank/DDBJ databases">
        <authorList>
            <person name="Stuckert A."/>
        </authorList>
    </citation>
    <scope>NUCLEOTIDE SEQUENCE</scope>
</reference>
<dbReference type="SUPFAM" id="SSF48065">
    <property type="entry name" value="DBL homology domain (DH-domain)"/>
    <property type="match status" value="1"/>
</dbReference>
<dbReference type="InterPro" id="IPR000219">
    <property type="entry name" value="DH_dom"/>
</dbReference>
<evidence type="ECO:0000313" key="11">
    <source>
        <dbReference type="EMBL" id="CAJ0925415.1"/>
    </source>
</evidence>
<evidence type="ECO:0000256" key="4">
    <source>
        <dbReference type="ARBA" id="ARBA00022658"/>
    </source>
</evidence>
<keyword evidence="12" id="KW-1185">Reference proteome</keyword>
<evidence type="ECO:0000313" key="12">
    <source>
        <dbReference type="Proteomes" id="UP001176940"/>
    </source>
</evidence>
<feature type="compositionally biased region" description="Low complexity" evidence="8">
    <location>
        <begin position="11"/>
        <end position="22"/>
    </location>
</feature>
<feature type="region of interest" description="Disordered" evidence="8">
    <location>
        <begin position="1"/>
        <end position="39"/>
    </location>
</feature>
<keyword evidence="5" id="KW-0862">Zinc</keyword>
<dbReference type="InterPro" id="IPR001849">
    <property type="entry name" value="PH_domain"/>
</dbReference>
<feature type="region of interest" description="Disordered" evidence="8">
    <location>
        <begin position="761"/>
        <end position="787"/>
    </location>
</feature>
<feature type="compositionally biased region" description="Polar residues" evidence="8">
    <location>
        <begin position="803"/>
        <end position="821"/>
    </location>
</feature>
<evidence type="ECO:0000256" key="5">
    <source>
        <dbReference type="ARBA" id="ARBA00022771"/>
    </source>
</evidence>
<sequence length="917" mass="104604">SSFKDIPQPVLSTSPPSTSISLGKRDTGQPSTAPCRGLPVLGVDRRSDQSLESDDVVDSALWSDFSRDTLEFEAESWSSVVESSFCHKQEKNVIKRQDVIFEFMQTELHHIQTLLIITVDKIFPCLDELLESHKSFFYNLRERKQESREGNDGNFVIHRIGDILVQQFSAENAEKMKRIYGEFCSHHIEAVNLFKELQQNKKFQNFLKVTNSNLQARRRGIPECILLVTQRITKYPVLVERILRYTPDGAEEHKDLSRALSLIKDMVTAVDLRVSDFERKQKLEEFLNKMENKTFTKMKNGHVFTKQDLRIRERVLLHDGVLLWKTATGRFKDIQALLLSDVLLFLQEKDQKYVFAAVDQKPPIISLQKLIVREVANEERGMFLISASSAGPEMYEIHTSSKDERNTWMRQIQDAVQSCPEEEEGKPCESDEEKRAAEARAAKAKKYQEILGCHDQQIFNCLEEKLQIFAELAAMCGGSDLHLEPHLLVKADSGDTPQAASLLAAALKEAESLYSTLTTEMESPAWSPEDGETSARNVRWSNSEALEESHELQYPSPFSDIREEDLFNTELGPTQVISDTDTPFNDETVEFENSSGYKQAEVLQAVQNLTRLLYSIQAVVTLQDTQIELHKALLQDREPGNKGLGLRGALLQEHNRHLERHRGELANLEKLQQQLHHEKQRWERECNQKEQEYEEMETMLQERQRECQNQEHILEEEREELCHKLQEYQENVERLSQGQRIVENKRQQLCLKHRLLSHSRQSSMPVLIPRAKTEGVRNSQRDRFENEDSGCISGALAQMSLHSNTTLPGSQPQVENTSDLADTSEDGPVDISSEPWSTLISRQQKLENSSRHSNKDACNNDLSAAHVIFCGTLLATTGHNITTGTHQTSQTSETITLHGDPATCVENGLVEETIVYL</sequence>
<dbReference type="InterPro" id="IPR011993">
    <property type="entry name" value="PH-like_dom_sf"/>
</dbReference>
<dbReference type="InterPro" id="IPR035899">
    <property type="entry name" value="DBL_dom_sf"/>
</dbReference>
<dbReference type="Pfam" id="PF00621">
    <property type="entry name" value="RhoGEF"/>
    <property type="match status" value="1"/>
</dbReference>
<proteinExistence type="predicted"/>
<keyword evidence="4" id="KW-0344">Guanine-nucleotide releasing factor</keyword>
<evidence type="ECO:0000256" key="1">
    <source>
        <dbReference type="ARBA" id="ARBA00004496"/>
    </source>
</evidence>
<feature type="compositionally biased region" description="Basic and acidic residues" evidence="8">
    <location>
        <begin position="771"/>
        <end position="786"/>
    </location>
</feature>
<feature type="coiled-coil region" evidence="7">
    <location>
        <begin position="651"/>
        <end position="745"/>
    </location>
</feature>
<gene>
    <name evidence="11" type="ORF">RIMI_LOCUS2500384</name>
</gene>
<dbReference type="PANTHER" id="PTHR13944">
    <property type="entry name" value="AGAP007712-PA"/>
    <property type="match status" value="1"/>
</dbReference>
<evidence type="ECO:0000256" key="6">
    <source>
        <dbReference type="ARBA" id="ARBA00023054"/>
    </source>
</evidence>
<feature type="domain" description="DH" evidence="10">
    <location>
        <begin position="95"/>
        <end position="273"/>
    </location>
</feature>
<dbReference type="InterPro" id="IPR051632">
    <property type="entry name" value="Rho_GEF"/>
</dbReference>
<feature type="region of interest" description="Disordered" evidence="8">
    <location>
        <begin position="803"/>
        <end position="835"/>
    </location>
</feature>
<keyword evidence="6 7" id="KW-0175">Coiled coil</keyword>
<dbReference type="InterPro" id="IPR041020">
    <property type="entry name" value="PH_16"/>
</dbReference>
<evidence type="ECO:0000256" key="2">
    <source>
        <dbReference type="ARBA" id="ARBA00022490"/>
    </source>
</evidence>
<dbReference type="SMART" id="SM00325">
    <property type="entry name" value="RhoGEF"/>
    <property type="match status" value="1"/>
</dbReference>
<protein>
    <recommendedName>
        <fullName evidence="13">Rho guanine nucleotide exchange factor 28</fullName>
    </recommendedName>
</protein>
<keyword evidence="2" id="KW-0963">Cytoplasm</keyword>
<comment type="subcellular location">
    <subcellularLocation>
        <location evidence="1">Cytoplasm</location>
    </subcellularLocation>
</comment>
<dbReference type="Pfam" id="PF17838">
    <property type="entry name" value="PH_16"/>
    <property type="match status" value="1"/>
</dbReference>
<evidence type="ECO:0000259" key="10">
    <source>
        <dbReference type="PROSITE" id="PS50010"/>
    </source>
</evidence>
<evidence type="ECO:0008006" key="13">
    <source>
        <dbReference type="Google" id="ProtNLM"/>
    </source>
</evidence>
<evidence type="ECO:0000259" key="9">
    <source>
        <dbReference type="PROSITE" id="PS50003"/>
    </source>
</evidence>
<comment type="caution">
    <text evidence="11">The sequence shown here is derived from an EMBL/GenBank/DDBJ whole genome shotgun (WGS) entry which is preliminary data.</text>
</comment>
<dbReference type="SUPFAM" id="SSF50729">
    <property type="entry name" value="PH domain-like"/>
    <property type="match status" value="1"/>
</dbReference>
<feature type="non-terminal residue" evidence="11">
    <location>
        <position position="917"/>
    </location>
</feature>